<keyword evidence="3" id="KW-1185">Reference proteome</keyword>
<dbReference type="AlphaFoldDB" id="A0AAP0IIA9"/>
<feature type="region of interest" description="Disordered" evidence="1">
    <location>
        <begin position="20"/>
        <end position="51"/>
    </location>
</feature>
<dbReference type="EMBL" id="JBBNAE010000006">
    <property type="protein sequence ID" value="KAK9116054.1"/>
    <property type="molecule type" value="Genomic_DNA"/>
</dbReference>
<proteinExistence type="predicted"/>
<dbReference type="Proteomes" id="UP001417504">
    <property type="component" value="Unassembled WGS sequence"/>
</dbReference>
<comment type="caution">
    <text evidence="2">The sequence shown here is derived from an EMBL/GenBank/DDBJ whole genome shotgun (WGS) entry which is preliminary data.</text>
</comment>
<evidence type="ECO:0000313" key="2">
    <source>
        <dbReference type="EMBL" id="KAK9116054.1"/>
    </source>
</evidence>
<evidence type="ECO:0000313" key="3">
    <source>
        <dbReference type="Proteomes" id="UP001417504"/>
    </source>
</evidence>
<evidence type="ECO:0000256" key="1">
    <source>
        <dbReference type="SAM" id="MobiDB-lite"/>
    </source>
</evidence>
<gene>
    <name evidence="2" type="ORF">Sjap_015001</name>
</gene>
<sequence length="51" mass="6141">MPYTQTQYLIWRQLVVSSTAKRSNSSQRRLQTPKQIAYRREKLPNLHQKNP</sequence>
<accession>A0AAP0IIA9</accession>
<name>A0AAP0IIA9_9MAGN</name>
<organism evidence="2 3">
    <name type="scientific">Stephania japonica</name>
    <dbReference type="NCBI Taxonomy" id="461633"/>
    <lineage>
        <taxon>Eukaryota</taxon>
        <taxon>Viridiplantae</taxon>
        <taxon>Streptophyta</taxon>
        <taxon>Embryophyta</taxon>
        <taxon>Tracheophyta</taxon>
        <taxon>Spermatophyta</taxon>
        <taxon>Magnoliopsida</taxon>
        <taxon>Ranunculales</taxon>
        <taxon>Menispermaceae</taxon>
        <taxon>Menispermoideae</taxon>
        <taxon>Cissampelideae</taxon>
        <taxon>Stephania</taxon>
    </lineage>
</organism>
<feature type="compositionally biased region" description="Polar residues" evidence="1">
    <location>
        <begin position="20"/>
        <end position="34"/>
    </location>
</feature>
<protein>
    <submittedName>
        <fullName evidence="2">Uncharacterized protein</fullName>
    </submittedName>
</protein>
<reference evidence="2 3" key="1">
    <citation type="submission" date="2024-01" db="EMBL/GenBank/DDBJ databases">
        <title>Genome assemblies of Stephania.</title>
        <authorList>
            <person name="Yang L."/>
        </authorList>
    </citation>
    <scope>NUCLEOTIDE SEQUENCE [LARGE SCALE GENOMIC DNA]</scope>
    <source>
        <strain evidence="2">QJT</strain>
        <tissue evidence="2">Leaf</tissue>
    </source>
</reference>